<name>A0ABP5S0F0_9ACTN</name>
<evidence type="ECO:0000313" key="3">
    <source>
        <dbReference type="Proteomes" id="UP001500305"/>
    </source>
</evidence>
<comment type="caution">
    <text evidence="2">The sequence shown here is derived from an EMBL/GenBank/DDBJ whole genome shotgun (WGS) entry which is preliminary data.</text>
</comment>
<sequence>MVPASSVSAWVCLYERPSSPAPGRADALVLTRSGRLSSAQVSALVASLDAAPKGAMRCVSNAHTVTDVRFAYPSGPDVEVRIGVDNCRNASNGSRDANATAVSVPVPPDAAQRGPAPSPSP</sequence>
<evidence type="ECO:0000256" key="1">
    <source>
        <dbReference type="SAM" id="MobiDB-lite"/>
    </source>
</evidence>
<keyword evidence="3" id="KW-1185">Reference proteome</keyword>
<dbReference type="Proteomes" id="UP001500305">
    <property type="component" value="Unassembled WGS sequence"/>
</dbReference>
<protein>
    <submittedName>
        <fullName evidence="2">Uncharacterized protein</fullName>
    </submittedName>
</protein>
<proteinExistence type="predicted"/>
<gene>
    <name evidence="2" type="ORF">GCM10010430_80840</name>
</gene>
<dbReference type="EMBL" id="BAAATR010000112">
    <property type="protein sequence ID" value="GAA2283006.1"/>
    <property type="molecule type" value="Genomic_DNA"/>
</dbReference>
<feature type="region of interest" description="Disordered" evidence="1">
    <location>
        <begin position="89"/>
        <end position="121"/>
    </location>
</feature>
<organism evidence="2 3">
    <name type="scientific">Kitasatospora cystarginea</name>
    <dbReference type="NCBI Taxonomy" id="58350"/>
    <lineage>
        <taxon>Bacteria</taxon>
        <taxon>Bacillati</taxon>
        <taxon>Actinomycetota</taxon>
        <taxon>Actinomycetes</taxon>
        <taxon>Kitasatosporales</taxon>
        <taxon>Streptomycetaceae</taxon>
        <taxon>Kitasatospora</taxon>
    </lineage>
</organism>
<reference evidence="3" key="1">
    <citation type="journal article" date="2019" name="Int. J. Syst. Evol. Microbiol.">
        <title>The Global Catalogue of Microorganisms (GCM) 10K type strain sequencing project: providing services to taxonomists for standard genome sequencing and annotation.</title>
        <authorList>
            <consortium name="The Broad Institute Genomics Platform"/>
            <consortium name="The Broad Institute Genome Sequencing Center for Infectious Disease"/>
            <person name="Wu L."/>
            <person name="Ma J."/>
        </authorList>
    </citation>
    <scope>NUCLEOTIDE SEQUENCE [LARGE SCALE GENOMIC DNA]</scope>
    <source>
        <strain evidence="3">JCM 7356</strain>
    </source>
</reference>
<feature type="compositionally biased region" description="Polar residues" evidence="1">
    <location>
        <begin position="89"/>
        <end position="101"/>
    </location>
</feature>
<evidence type="ECO:0000313" key="2">
    <source>
        <dbReference type="EMBL" id="GAA2283006.1"/>
    </source>
</evidence>
<accession>A0ABP5S0F0</accession>